<dbReference type="Gene3D" id="1.25.40.10">
    <property type="entry name" value="Tetratricopeptide repeat domain"/>
    <property type="match status" value="1"/>
</dbReference>
<evidence type="ECO:0000256" key="1">
    <source>
        <dbReference type="SAM" id="SignalP"/>
    </source>
</evidence>
<keyword evidence="1" id="KW-0732">Signal</keyword>
<dbReference type="SUPFAM" id="SSF52096">
    <property type="entry name" value="ClpP/crotonase"/>
    <property type="match status" value="1"/>
</dbReference>
<comment type="caution">
    <text evidence="2">The sequence shown here is derived from an EMBL/GenBank/DDBJ whole genome shotgun (WGS) entry which is preliminary data.</text>
</comment>
<evidence type="ECO:0008006" key="4">
    <source>
        <dbReference type="Google" id="ProtNLM"/>
    </source>
</evidence>
<keyword evidence="3" id="KW-1185">Reference proteome</keyword>
<dbReference type="InterPro" id="IPR019734">
    <property type="entry name" value="TPR_rpt"/>
</dbReference>
<dbReference type="Pfam" id="PF13181">
    <property type="entry name" value="TPR_8"/>
    <property type="match status" value="1"/>
</dbReference>
<reference evidence="3" key="1">
    <citation type="journal article" date="2019" name="Genome Announc.">
        <title>Draft Genome Sequence of Pseudoalteromonas piscicida Strain 36Y ROTHPW, an Hypersaline Seawater Isolate from the South Coast of Sonora, Mexico.</title>
        <authorList>
            <person name="Sanchez-Diaz R."/>
            <person name="Molina-Garza Z.J."/>
            <person name="Cruz-Suarez L.E."/>
            <person name="Selvin J."/>
            <person name="Kiran G.S."/>
            <person name="Ibarra-Gamez J.C."/>
            <person name="Gomez-Gil B."/>
            <person name="Galaviz-Silva L."/>
        </authorList>
    </citation>
    <scope>NUCLEOTIDE SEQUENCE [LARGE SCALE GENOMIC DNA]</scope>
    <source>
        <strain evidence="3">36Y_RITHPW</strain>
    </source>
</reference>
<dbReference type="InterPro" id="IPR029045">
    <property type="entry name" value="ClpP/crotonase-like_dom_sf"/>
</dbReference>
<proteinExistence type="predicted"/>
<feature type="chain" id="PRO_5012901709" description="Tail specific protease domain-containing protein" evidence="1">
    <location>
        <begin position="29"/>
        <end position="595"/>
    </location>
</feature>
<dbReference type="Proteomes" id="UP000228621">
    <property type="component" value="Unassembled WGS sequence"/>
</dbReference>
<dbReference type="Gene3D" id="3.90.226.10">
    <property type="entry name" value="2-enoyl-CoA Hydratase, Chain A, domain 1"/>
    <property type="match status" value="1"/>
</dbReference>
<organism evidence="2 3">
    <name type="scientific">Pseudoalteromonas piscicida</name>
    <dbReference type="NCBI Taxonomy" id="43662"/>
    <lineage>
        <taxon>Bacteria</taxon>
        <taxon>Pseudomonadati</taxon>
        <taxon>Pseudomonadota</taxon>
        <taxon>Gammaproteobacteria</taxon>
        <taxon>Alteromonadales</taxon>
        <taxon>Pseudoalteromonadaceae</taxon>
        <taxon>Pseudoalteromonas</taxon>
    </lineage>
</organism>
<dbReference type="AlphaFoldDB" id="A0A2A5JTN0"/>
<evidence type="ECO:0000313" key="3">
    <source>
        <dbReference type="Proteomes" id="UP000228621"/>
    </source>
</evidence>
<sequence>MYLRFLKPLSACLVLSSLLLTQPAMSQAARVLSPTNDAIGYRPQQDEVPDPVVYLKTRIQALAFVRDERWQQALPLLQSLTKSYQDDGDTWYLLGLTQVQLGHHEAATIALKKALRLGVNLTNIPNGSRPSNDIMITVAASYAKLNKPDEANEWLSKSLSARYDERASLASKTAFEVIKSNKPFQIVAGQYKDTTLTRVQQWRVDLAFLLAEIKRLHVNEQASTNPKLQALAKDLYTEIPTLDDQQIVFRMMELIGTLGNGHNFIVPTFGEKGNFTRLPVQFYAFTDGLYIVDAEPEFTALIGYKVIAFEHVSSDEALAKVAKINARDNEMQQLWLAPYYLAMPEVLTGLGIAESTNEITITVANTKDEKKQVQLKGQAFAFRGFPTLPNNHKNAPEYLRHKDKHYWQQLDKSNGVLYVQFNAVAQMKTQSLAQFSKALIDTVKQDEVKHFVLDLRHNSGGNGSILPPLLKALIYFEAAKPDGNLFVIMGRNTFSAAQNLLTNINSFTDAILVGEPSGSRPNHIGEAGRFRLPHSGVFGLVSSQFHQTSRAEDHRIWVSPHMPVLPDSVSYFAGIDPAIQAIYSLLDDKKVALAK</sequence>
<evidence type="ECO:0000313" key="2">
    <source>
        <dbReference type="EMBL" id="PCK32699.1"/>
    </source>
</evidence>
<dbReference type="InterPro" id="IPR011990">
    <property type="entry name" value="TPR-like_helical_dom_sf"/>
</dbReference>
<gene>
    <name evidence="2" type="ORF">CEX98_05620</name>
</gene>
<feature type="signal peptide" evidence="1">
    <location>
        <begin position="1"/>
        <end position="28"/>
    </location>
</feature>
<dbReference type="EMBL" id="NKHF01000025">
    <property type="protein sequence ID" value="PCK32699.1"/>
    <property type="molecule type" value="Genomic_DNA"/>
</dbReference>
<dbReference type="OrthoDB" id="9799367at2"/>
<name>A0A2A5JTN0_PSEO7</name>
<protein>
    <recommendedName>
        <fullName evidence="4">Tail specific protease domain-containing protein</fullName>
    </recommendedName>
</protein>
<dbReference type="SUPFAM" id="SSF48452">
    <property type="entry name" value="TPR-like"/>
    <property type="match status" value="1"/>
</dbReference>
<accession>A0A2A5JTN0</accession>